<proteinExistence type="predicted"/>
<dbReference type="EMBL" id="WJBH02000007">
    <property type="protein sequence ID" value="KAI9555253.1"/>
    <property type="molecule type" value="Genomic_DNA"/>
</dbReference>
<organism evidence="1 2">
    <name type="scientific">Daphnia sinensis</name>
    <dbReference type="NCBI Taxonomy" id="1820382"/>
    <lineage>
        <taxon>Eukaryota</taxon>
        <taxon>Metazoa</taxon>
        <taxon>Ecdysozoa</taxon>
        <taxon>Arthropoda</taxon>
        <taxon>Crustacea</taxon>
        <taxon>Branchiopoda</taxon>
        <taxon>Diplostraca</taxon>
        <taxon>Cladocera</taxon>
        <taxon>Anomopoda</taxon>
        <taxon>Daphniidae</taxon>
        <taxon>Daphnia</taxon>
        <taxon>Daphnia similis group</taxon>
    </lineage>
</organism>
<gene>
    <name evidence="1" type="ORF">GHT06_017768</name>
</gene>
<keyword evidence="2" id="KW-1185">Reference proteome</keyword>
<reference evidence="1 2" key="1">
    <citation type="submission" date="2022-05" db="EMBL/GenBank/DDBJ databases">
        <title>A multi-omics perspective on studying reproductive biology in Daphnia sinensis.</title>
        <authorList>
            <person name="Jia J."/>
        </authorList>
    </citation>
    <scope>NUCLEOTIDE SEQUENCE [LARGE SCALE GENOMIC DNA]</scope>
    <source>
        <strain evidence="1 2">WSL</strain>
    </source>
</reference>
<evidence type="ECO:0000313" key="1">
    <source>
        <dbReference type="EMBL" id="KAI9555253.1"/>
    </source>
</evidence>
<protein>
    <submittedName>
        <fullName evidence="1">Uncharacterized protein</fullName>
    </submittedName>
</protein>
<dbReference type="Proteomes" id="UP000820818">
    <property type="component" value="Linkage Group LG7"/>
</dbReference>
<accession>A0AAD5PRT0</accession>
<evidence type="ECO:0000313" key="2">
    <source>
        <dbReference type="Proteomes" id="UP000820818"/>
    </source>
</evidence>
<dbReference type="AlphaFoldDB" id="A0AAD5PRT0"/>
<name>A0AAD5PRT0_9CRUS</name>
<comment type="caution">
    <text evidence="1">The sequence shown here is derived from an EMBL/GenBank/DDBJ whole genome shotgun (WGS) entry which is preliminary data.</text>
</comment>
<sequence>MFREKPKNQTKEVASRSCLSRIVNDGCTLEQKGKELVRREIRICISRRLAVRKAKTWRVLSAGKWANTKFKLDALSPLFFVDP</sequence>